<dbReference type="OrthoDB" id="9812980at2"/>
<dbReference type="PANTHER" id="PTHR12677:SF59">
    <property type="entry name" value="GOLGI APPARATUS MEMBRANE PROTEIN TVP38-RELATED"/>
    <property type="match status" value="1"/>
</dbReference>
<evidence type="ECO:0000256" key="5">
    <source>
        <dbReference type="ARBA" id="ARBA00023136"/>
    </source>
</evidence>
<dbReference type="AlphaFoldDB" id="A4CG40"/>
<protein>
    <recommendedName>
        <fullName evidence="6">TVP38/TMEM64 family membrane protein</fullName>
    </recommendedName>
</protein>
<dbReference type="HOGENOM" id="CLU_038944_8_0_10"/>
<dbReference type="InterPro" id="IPR032816">
    <property type="entry name" value="VTT_dom"/>
</dbReference>
<reference evidence="8 9" key="1">
    <citation type="journal article" date="2009" name="J. Bacteriol.">
        <title>Complete genome sequence of Robiginitalea biformata HTCC2501.</title>
        <authorList>
            <person name="Oh H.M."/>
            <person name="Giovannoni S.J."/>
            <person name="Lee K."/>
            <person name="Ferriera S."/>
            <person name="Johnson J."/>
            <person name="Cho J.C."/>
        </authorList>
    </citation>
    <scope>NUCLEOTIDE SEQUENCE [LARGE SCALE GENOMIC DNA]</scope>
    <source>
        <strain evidence="9">ATCC BAA-864 / HTCC2501 / KCTC 12146</strain>
    </source>
</reference>
<comment type="similarity">
    <text evidence="6">Belongs to the TVP38/TMEM64 family.</text>
</comment>
<feature type="transmembrane region" description="Helical" evidence="6">
    <location>
        <begin position="61"/>
        <end position="92"/>
    </location>
</feature>
<evidence type="ECO:0000259" key="7">
    <source>
        <dbReference type="Pfam" id="PF09335"/>
    </source>
</evidence>
<feature type="transmembrane region" description="Helical" evidence="6">
    <location>
        <begin position="179"/>
        <end position="201"/>
    </location>
</feature>
<dbReference type="InterPro" id="IPR015414">
    <property type="entry name" value="TMEM64"/>
</dbReference>
<dbReference type="GO" id="GO:0005886">
    <property type="term" value="C:plasma membrane"/>
    <property type="evidence" value="ECO:0007669"/>
    <property type="project" value="UniProtKB-SubCell"/>
</dbReference>
<keyword evidence="5 6" id="KW-0472">Membrane</keyword>
<dbReference type="RefSeq" id="WP_012813595.1">
    <property type="nucleotide sequence ID" value="NC_013222.1"/>
</dbReference>
<dbReference type="KEGG" id="rbi:RB2501_03350"/>
<evidence type="ECO:0000256" key="4">
    <source>
        <dbReference type="ARBA" id="ARBA00022989"/>
    </source>
</evidence>
<keyword evidence="9" id="KW-1185">Reference proteome</keyword>
<dbReference type="EMBL" id="CP001712">
    <property type="protein sequence ID" value="EAR15898.1"/>
    <property type="molecule type" value="Genomic_DNA"/>
</dbReference>
<evidence type="ECO:0000256" key="6">
    <source>
        <dbReference type="RuleBase" id="RU366058"/>
    </source>
</evidence>
<dbReference type="PANTHER" id="PTHR12677">
    <property type="entry name" value="GOLGI APPARATUS MEMBRANE PROTEIN TVP38-RELATED"/>
    <property type="match status" value="1"/>
</dbReference>
<evidence type="ECO:0000313" key="9">
    <source>
        <dbReference type="Proteomes" id="UP000009049"/>
    </source>
</evidence>
<accession>A4CG40</accession>
<dbReference type="Pfam" id="PF09335">
    <property type="entry name" value="VTT_dom"/>
    <property type="match status" value="1"/>
</dbReference>
<evidence type="ECO:0000256" key="3">
    <source>
        <dbReference type="ARBA" id="ARBA00022692"/>
    </source>
</evidence>
<evidence type="ECO:0000256" key="1">
    <source>
        <dbReference type="ARBA" id="ARBA00004651"/>
    </source>
</evidence>
<comment type="subcellular location">
    <subcellularLocation>
        <location evidence="1 6">Cell membrane</location>
        <topology evidence="1 6">Multi-pass membrane protein</topology>
    </subcellularLocation>
</comment>
<gene>
    <name evidence="8" type="ordered locus">RB2501_03350</name>
</gene>
<feature type="transmembrane region" description="Helical" evidence="6">
    <location>
        <begin position="207"/>
        <end position="225"/>
    </location>
</feature>
<dbReference type="eggNOG" id="COG0398">
    <property type="taxonomic scope" value="Bacteria"/>
</dbReference>
<keyword evidence="3 6" id="KW-0812">Transmembrane</keyword>
<evidence type="ECO:0000313" key="8">
    <source>
        <dbReference type="EMBL" id="EAR15898.1"/>
    </source>
</evidence>
<sequence>MSKFRDKLPDNWWTFALSAGIFCFLVGSYFFWPQAREFYDRAWEVLTSGDQQQVRDWVRGFGWLGPAVIVGSMVVQMFLIVVPSVVLMIGSILSYGPFWGSLVVFVAIFTASTIGYLIGRSLSKQTVKRLIGENSEKKVTRFLADYGFWAVVITRLNPILSNDAISFVAGVLGMNYWKFIGSTLLGIAPLTIALALVGGLSDSFKNGLIWVSAISAVLFAAFVWWDRNRKKSRAEK</sequence>
<proteinExistence type="inferred from homology"/>
<dbReference type="Proteomes" id="UP000009049">
    <property type="component" value="Chromosome"/>
</dbReference>
<keyword evidence="4 6" id="KW-1133">Transmembrane helix</keyword>
<keyword evidence="2 6" id="KW-1003">Cell membrane</keyword>
<feature type="transmembrane region" description="Helical" evidence="6">
    <location>
        <begin position="98"/>
        <end position="119"/>
    </location>
</feature>
<organism evidence="8 9">
    <name type="scientific">Robiginitalea biformata (strain ATCC BAA-864 / DSM 15991 / KCTC 12146 / HTCC2501)</name>
    <dbReference type="NCBI Taxonomy" id="313596"/>
    <lineage>
        <taxon>Bacteria</taxon>
        <taxon>Pseudomonadati</taxon>
        <taxon>Bacteroidota</taxon>
        <taxon>Flavobacteriia</taxon>
        <taxon>Flavobacteriales</taxon>
        <taxon>Flavobacteriaceae</taxon>
        <taxon>Robiginitalea</taxon>
    </lineage>
</organism>
<evidence type="ECO:0000256" key="2">
    <source>
        <dbReference type="ARBA" id="ARBA00022475"/>
    </source>
</evidence>
<feature type="transmembrane region" description="Helical" evidence="6">
    <location>
        <begin position="12"/>
        <end position="32"/>
    </location>
</feature>
<feature type="domain" description="VTT" evidence="7">
    <location>
        <begin position="82"/>
        <end position="198"/>
    </location>
</feature>
<name>A4CG40_ROBBH</name>